<sequence>MVKTLDKQKLIIKDALTNVDGKPNKKIIFRENLDDSSQLNGASSHHEPQKSLFESDDEAEDDLRFELKPQFSGKKGHQLFELQTKYKGDKRFALDERFADANDEEENVVNGECSLEDEKKHELNILEQVLGTKIKTKDVKVQEDGSKKKRMVRYDPSQSDHVKFHVSVTQDESAPKTKKKKKLKDAQKEDSNIQEQEQPVVSKEIFYKVEDGLKSTLEEKQEFSLLKLFGQEEKDELNNSIENYETQTNNKIRNNAFLNDNPFHYDSSDDEPEEPKNAETTKKPEEFETKAQTNTVRTWFEPFFLKEDDYRLQEGSDFIKRLASENKSEFSQQRRDIKLIVRAKVRNNLRKNNQFKKKLGGNKRKKMIRIKKAMKK</sequence>
<dbReference type="AlphaFoldDB" id="D6WQY2"/>
<reference evidence="3 4" key="2">
    <citation type="journal article" date="2010" name="Nucleic Acids Res.">
        <title>BeetleBase in 2010: revisions to provide comprehensive genomic information for Tribolium castaneum.</title>
        <authorList>
            <person name="Kim H.S."/>
            <person name="Murphy T."/>
            <person name="Xia J."/>
            <person name="Caragea D."/>
            <person name="Park Y."/>
            <person name="Beeman R.W."/>
            <person name="Lorenzen M.D."/>
            <person name="Butcher S."/>
            <person name="Manak J.R."/>
            <person name="Brown S.J."/>
        </authorList>
    </citation>
    <scope>GENOME REANNOTATION</scope>
    <source>
        <strain evidence="3 4">Georgia GA2</strain>
    </source>
</reference>
<feature type="region of interest" description="Disordered" evidence="2">
    <location>
        <begin position="167"/>
        <end position="198"/>
    </location>
</feature>
<keyword evidence="4" id="KW-1185">Reference proteome</keyword>
<feature type="compositionally biased region" description="Basic and acidic residues" evidence="2">
    <location>
        <begin position="274"/>
        <end position="288"/>
    </location>
</feature>
<dbReference type="STRING" id="7070.D6WQY2"/>
<name>D6WQY2_TRICA</name>
<evidence type="ECO:0000256" key="1">
    <source>
        <dbReference type="ARBA" id="ARBA00022884"/>
    </source>
</evidence>
<dbReference type="EMBL" id="KQ971351">
    <property type="protein sequence ID" value="EFA06490.1"/>
    <property type="molecule type" value="Genomic_DNA"/>
</dbReference>
<proteinExistence type="predicted"/>
<dbReference type="KEGG" id="tca:657197"/>
<feature type="region of interest" description="Disordered" evidence="2">
    <location>
        <begin position="37"/>
        <end position="59"/>
    </location>
</feature>
<evidence type="ECO:0000256" key="2">
    <source>
        <dbReference type="SAM" id="MobiDB-lite"/>
    </source>
</evidence>
<accession>D6WQY2</accession>
<dbReference type="FunCoup" id="D6WQY2">
    <property type="interactions" value="1050"/>
</dbReference>
<organism evidence="3 4">
    <name type="scientific">Tribolium castaneum</name>
    <name type="common">Red flour beetle</name>
    <dbReference type="NCBI Taxonomy" id="7070"/>
    <lineage>
        <taxon>Eukaryota</taxon>
        <taxon>Metazoa</taxon>
        <taxon>Ecdysozoa</taxon>
        <taxon>Arthropoda</taxon>
        <taxon>Hexapoda</taxon>
        <taxon>Insecta</taxon>
        <taxon>Pterygota</taxon>
        <taxon>Neoptera</taxon>
        <taxon>Endopterygota</taxon>
        <taxon>Coleoptera</taxon>
        <taxon>Polyphaga</taxon>
        <taxon>Cucujiformia</taxon>
        <taxon>Tenebrionidae</taxon>
        <taxon>Tenebrionidae incertae sedis</taxon>
        <taxon>Tribolium</taxon>
    </lineage>
</organism>
<reference evidence="3 4" key="1">
    <citation type="journal article" date="2008" name="Nature">
        <title>The genome of the model beetle and pest Tribolium castaneum.</title>
        <authorList>
            <consortium name="Tribolium Genome Sequencing Consortium"/>
            <person name="Richards S."/>
            <person name="Gibbs R.A."/>
            <person name="Weinstock G.M."/>
            <person name="Brown S.J."/>
            <person name="Denell R."/>
            <person name="Beeman R.W."/>
            <person name="Gibbs R."/>
            <person name="Beeman R.W."/>
            <person name="Brown S.J."/>
            <person name="Bucher G."/>
            <person name="Friedrich M."/>
            <person name="Grimmelikhuijzen C.J."/>
            <person name="Klingler M."/>
            <person name="Lorenzen M."/>
            <person name="Richards S."/>
            <person name="Roth S."/>
            <person name="Schroder R."/>
            <person name="Tautz D."/>
            <person name="Zdobnov E.M."/>
            <person name="Muzny D."/>
            <person name="Gibbs R.A."/>
            <person name="Weinstock G.M."/>
            <person name="Attaway T."/>
            <person name="Bell S."/>
            <person name="Buhay C.J."/>
            <person name="Chandrabose M.N."/>
            <person name="Chavez D."/>
            <person name="Clerk-Blankenburg K.P."/>
            <person name="Cree A."/>
            <person name="Dao M."/>
            <person name="Davis C."/>
            <person name="Chacko J."/>
            <person name="Dinh H."/>
            <person name="Dugan-Rocha S."/>
            <person name="Fowler G."/>
            <person name="Garner T.T."/>
            <person name="Garnes J."/>
            <person name="Gnirke A."/>
            <person name="Hawes A."/>
            <person name="Hernandez J."/>
            <person name="Hines S."/>
            <person name="Holder M."/>
            <person name="Hume J."/>
            <person name="Jhangiani S.N."/>
            <person name="Joshi V."/>
            <person name="Khan Z.M."/>
            <person name="Jackson L."/>
            <person name="Kovar C."/>
            <person name="Kowis A."/>
            <person name="Lee S."/>
            <person name="Lewis L.R."/>
            <person name="Margolis J."/>
            <person name="Morgan M."/>
            <person name="Nazareth L.V."/>
            <person name="Nguyen N."/>
            <person name="Okwuonu G."/>
            <person name="Parker D."/>
            <person name="Richards S."/>
            <person name="Ruiz S.J."/>
            <person name="Santibanez J."/>
            <person name="Savard J."/>
            <person name="Scherer S.E."/>
            <person name="Schneider B."/>
            <person name="Sodergren E."/>
            <person name="Tautz D."/>
            <person name="Vattahil S."/>
            <person name="Villasana D."/>
            <person name="White C.S."/>
            <person name="Wright R."/>
            <person name="Park Y."/>
            <person name="Beeman R.W."/>
            <person name="Lord J."/>
            <person name="Oppert B."/>
            <person name="Lorenzen M."/>
            <person name="Brown S."/>
            <person name="Wang L."/>
            <person name="Savard J."/>
            <person name="Tautz D."/>
            <person name="Richards S."/>
            <person name="Weinstock G."/>
            <person name="Gibbs R.A."/>
            <person name="Liu Y."/>
            <person name="Worley K."/>
            <person name="Weinstock G."/>
            <person name="Elsik C.G."/>
            <person name="Reese J.T."/>
            <person name="Elhaik E."/>
            <person name="Landan G."/>
            <person name="Graur D."/>
            <person name="Arensburger P."/>
            <person name="Atkinson P."/>
            <person name="Beeman R.W."/>
            <person name="Beidler J."/>
            <person name="Brown S.J."/>
            <person name="Demuth J.P."/>
            <person name="Drury D.W."/>
            <person name="Du Y.Z."/>
            <person name="Fujiwara H."/>
            <person name="Lorenzen M."/>
            <person name="Maselli V."/>
            <person name="Osanai M."/>
            <person name="Park Y."/>
            <person name="Robertson H.M."/>
            <person name="Tu Z."/>
            <person name="Wang J.J."/>
            <person name="Wang S."/>
            <person name="Richards S."/>
            <person name="Song H."/>
            <person name="Zhang L."/>
            <person name="Sodergren E."/>
            <person name="Werner D."/>
            <person name="Stanke M."/>
            <person name="Morgenstern B."/>
            <person name="Solovyev V."/>
            <person name="Kosarev P."/>
            <person name="Brown G."/>
            <person name="Chen H.C."/>
            <person name="Ermolaeva O."/>
            <person name="Hlavina W."/>
            <person name="Kapustin Y."/>
            <person name="Kiryutin B."/>
            <person name="Kitts P."/>
            <person name="Maglott D."/>
            <person name="Pruitt K."/>
            <person name="Sapojnikov V."/>
            <person name="Souvorov A."/>
            <person name="Mackey A.J."/>
            <person name="Waterhouse R.M."/>
            <person name="Wyder S."/>
            <person name="Zdobnov E.M."/>
            <person name="Zdobnov E.M."/>
            <person name="Wyder S."/>
            <person name="Kriventseva E.V."/>
            <person name="Kadowaki T."/>
            <person name="Bork P."/>
            <person name="Aranda M."/>
            <person name="Bao R."/>
            <person name="Beermann A."/>
            <person name="Berns N."/>
            <person name="Bolognesi R."/>
            <person name="Bonneton F."/>
            <person name="Bopp D."/>
            <person name="Brown S.J."/>
            <person name="Bucher G."/>
            <person name="Butts T."/>
            <person name="Chaumot A."/>
            <person name="Denell R.E."/>
            <person name="Ferrier D.E."/>
            <person name="Friedrich M."/>
            <person name="Gordon C.M."/>
            <person name="Jindra M."/>
            <person name="Klingler M."/>
            <person name="Lan Q."/>
            <person name="Lattorff H.M."/>
            <person name="Laudet V."/>
            <person name="von Levetsow C."/>
            <person name="Liu Z."/>
            <person name="Lutz R."/>
            <person name="Lynch J.A."/>
            <person name="da Fonseca R.N."/>
            <person name="Posnien N."/>
            <person name="Reuter R."/>
            <person name="Roth S."/>
            <person name="Savard J."/>
            <person name="Schinko J.B."/>
            <person name="Schmitt C."/>
            <person name="Schoppmeier M."/>
            <person name="Schroder R."/>
            <person name="Shippy T.D."/>
            <person name="Simonnet F."/>
            <person name="Marques-Souza H."/>
            <person name="Tautz D."/>
            <person name="Tomoyasu Y."/>
            <person name="Trauner J."/>
            <person name="Van der Zee M."/>
            <person name="Vervoort M."/>
            <person name="Wittkopp N."/>
            <person name="Wimmer E.A."/>
            <person name="Yang X."/>
            <person name="Jones A.K."/>
            <person name="Sattelle D.B."/>
            <person name="Ebert P.R."/>
            <person name="Nelson D."/>
            <person name="Scott J.G."/>
            <person name="Beeman R.W."/>
            <person name="Muthukrishnan S."/>
            <person name="Kramer K.J."/>
            <person name="Arakane Y."/>
            <person name="Beeman R.W."/>
            <person name="Zhu Q."/>
            <person name="Hogenkamp D."/>
            <person name="Dixit R."/>
            <person name="Oppert B."/>
            <person name="Jiang H."/>
            <person name="Zou Z."/>
            <person name="Marshall J."/>
            <person name="Elpidina E."/>
            <person name="Vinokurov K."/>
            <person name="Oppert C."/>
            <person name="Zou Z."/>
            <person name="Evans J."/>
            <person name="Lu Z."/>
            <person name="Zhao P."/>
            <person name="Sumathipala N."/>
            <person name="Altincicek B."/>
            <person name="Vilcinskas A."/>
            <person name="Williams M."/>
            <person name="Hultmark D."/>
            <person name="Hetru C."/>
            <person name="Jiang H."/>
            <person name="Grimmelikhuijzen C.J."/>
            <person name="Hauser F."/>
            <person name="Cazzamali G."/>
            <person name="Williamson M."/>
            <person name="Park Y."/>
            <person name="Li B."/>
            <person name="Tanaka Y."/>
            <person name="Predel R."/>
            <person name="Neupert S."/>
            <person name="Schachtner J."/>
            <person name="Verleyen P."/>
            <person name="Raible F."/>
            <person name="Bork P."/>
            <person name="Friedrich M."/>
            <person name="Walden K.K."/>
            <person name="Robertson H.M."/>
            <person name="Angeli S."/>
            <person name="Foret S."/>
            <person name="Bucher G."/>
            <person name="Schuetz S."/>
            <person name="Maleszka R."/>
            <person name="Wimmer E.A."/>
            <person name="Beeman R.W."/>
            <person name="Lorenzen M."/>
            <person name="Tomoyasu Y."/>
            <person name="Miller S.C."/>
            <person name="Grossmann D."/>
            <person name="Bucher G."/>
        </authorList>
    </citation>
    <scope>NUCLEOTIDE SEQUENCE [LARGE SCALE GENOMIC DNA]</scope>
    <source>
        <strain evidence="3 4">Georgia GA2</strain>
    </source>
</reference>
<dbReference type="HOGENOM" id="CLU_736372_0_0_1"/>
<keyword evidence="1" id="KW-0694">RNA-binding</keyword>
<dbReference type="PANTHER" id="PTHR48029">
    <property type="entry name" value="NUCLEOLAR PROTEIN 8"/>
    <property type="match status" value="1"/>
</dbReference>
<protein>
    <submittedName>
        <fullName evidence="3">Putative RNA-binding protein CG14230-like Protein</fullName>
    </submittedName>
</protein>
<dbReference type="PhylomeDB" id="D6WQY2"/>
<dbReference type="eggNOG" id="KOG4365">
    <property type="taxonomic scope" value="Eukaryota"/>
</dbReference>
<evidence type="ECO:0000313" key="3">
    <source>
        <dbReference type="EMBL" id="EFA06490.1"/>
    </source>
</evidence>
<dbReference type="GO" id="GO:0003723">
    <property type="term" value="F:RNA binding"/>
    <property type="evidence" value="ECO:0007669"/>
    <property type="project" value="UniProtKB-KW"/>
</dbReference>
<gene>
    <name evidence="3" type="primary">AUGUSTUS-3.0.2_09387</name>
    <name evidence="3" type="ORF">TcasGA2_TC009387</name>
</gene>
<dbReference type="OrthoDB" id="21643at2759"/>
<dbReference type="PANTHER" id="PTHR48029:SF1">
    <property type="entry name" value="NUCLEOLAR PROTEIN 8"/>
    <property type="match status" value="1"/>
</dbReference>
<dbReference type="InParanoid" id="D6WQY2"/>
<evidence type="ECO:0000313" key="4">
    <source>
        <dbReference type="Proteomes" id="UP000007266"/>
    </source>
</evidence>
<dbReference type="Proteomes" id="UP000007266">
    <property type="component" value="Linkage group 7"/>
</dbReference>
<feature type="region of interest" description="Disordered" evidence="2">
    <location>
        <begin position="253"/>
        <end position="288"/>
    </location>
</feature>
<dbReference type="OMA" id="WAPHRDA"/>